<sequence length="450" mass="52477">MSSLATVMATRRPKWQYPQPAPPTPRILHFPRRPRMRRRPSKSLPTKPTSDGRGKLEALFGQEREFLKEGFPVVLMDGERERGGYGVGAAAAEEKWRFQAEMLRAECNLLRMEREITNKKLEKMKSRMERTLKSAVQALVSGRNKIYEGKDTKMVLEDEINHLAQKLERLRRGSRDKQIELKKSSNFDKQASLLQKKLEKIGEDTDELKVIETKKTCRDQESFISNGKFNNVQVDVLKRKMEDLSKGTLLERMREECRSMLSTPATSSVRTATLANLDSTLQEQNQCSGHCKAIIRRITEQVKAEKDQWSQMQEMLNQVREEMEELQVSREFWKDQALESESQIQSLQSSVEEWKEKAMAHESKVKKKGQGSVSPPDEMEKHVLICRVKEKKNHNLVLHARDVRSRRREISIDELQQEQQQQQQKLHTQIKTIEKIQRLPFREIGNHLHK</sequence>
<evidence type="ECO:0000313" key="3">
    <source>
        <dbReference type="EMBL" id="KAA0041422.1"/>
    </source>
</evidence>
<dbReference type="STRING" id="1194695.A0A5A7TDB6"/>
<gene>
    <name evidence="3" type="ORF">E6C27_scaffold206G00690</name>
</gene>
<dbReference type="OrthoDB" id="1921697at2759"/>
<dbReference type="EMBL" id="SSTE01016659">
    <property type="protein sequence ID" value="KAA0041422.1"/>
    <property type="molecule type" value="Genomic_DNA"/>
</dbReference>
<feature type="coiled-coil region" evidence="1">
    <location>
        <begin position="302"/>
        <end position="364"/>
    </location>
</feature>
<name>A0A5A7TDB6_CUCMM</name>
<feature type="region of interest" description="Disordered" evidence="2">
    <location>
        <begin position="1"/>
        <end position="54"/>
    </location>
</feature>
<comment type="caution">
    <text evidence="3">The sequence shown here is derived from an EMBL/GenBank/DDBJ whole genome shotgun (WGS) entry which is preliminary data.</text>
</comment>
<protein>
    <submittedName>
        <fullName evidence="3">Centrosomal protein of 83 kDa isoform X1</fullName>
    </submittedName>
</protein>
<evidence type="ECO:0000256" key="2">
    <source>
        <dbReference type="SAM" id="MobiDB-lite"/>
    </source>
</evidence>
<reference evidence="3 4" key="1">
    <citation type="submission" date="2019-08" db="EMBL/GenBank/DDBJ databases">
        <title>Draft genome sequences of two oriental melons (Cucumis melo L. var makuwa).</title>
        <authorList>
            <person name="Kwon S.-Y."/>
        </authorList>
    </citation>
    <scope>NUCLEOTIDE SEQUENCE [LARGE SCALE GENOMIC DNA]</scope>
    <source>
        <strain evidence="4">cv. SW 3</strain>
        <tissue evidence="3">Leaf</tissue>
    </source>
</reference>
<dbReference type="PANTHER" id="PTHR35468:SF1">
    <property type="entry name" value="MYOSIN-LIKE PROTEIN"/>
    <property type="match status" value="1"/>
</dbReference>
<dbReference type="PANTHER" id="PTHR35468">
    <property type="entry name" value="MYOSIN-LIKE PROTEIN"/>
    <property type="match status" value="1"/>
</dbReference>
<organism evidence="3 4">
    <name type="scientific">Cucumis melo var. makuwa</name>
    <name type="common">Oriental melon</name>
    <dbReference type="NCBI Taxonomy" id="1194695"/>
    <lineage>
        <taxon>Eukaryota</taxon>
        <taxon>Viridiplantae</taxon>
        <taxon>Streptophyta</taxon>
        <taxon>Embryophyta</taxon>
        <taxon>Tracheophyta</taxon>
        <taxon>Spermatophyta</taxon>
        <taxon>Magnoliopsida</taxon>
        <taxon>eudicotyledons</taxon>
        <taxon>Gunneridae</taxon>
        <taxon>Pentapetalae</taxon>
        <taxon>rosids</taxon>
        <taxon>fabids</taxon>
        <taxon>Cucurbitales</taxon>
        <taxon>Cucurbitaceae</taxon>
        <taxon>Benincaseae</taxon>
        <taxon>Cucumis</taxon>
    </lineage>
</organism>
<accession>A0A5A7TDB6</accession>
<dbReference type="AlphaFoldDB" id="A0A5A7TDB6"/>
<evidence type="ECO:0000256" key="1">
    <source>
        <dbReference type="SAM" id="Coils"/>
    </source>
</evidence>
<evidence type="ECO:0000313" key="4">
    <source>
        <dbReference type="Proteomes" id="UP000321393"/>
    </source>
</evidence>
<proteinExistence type="predicted"/>
<feature type="compositionally biased region" description="Basic residues" evidence="2">
    <location>
        <begin position="29"/>
        <end position="41"/>
    </location>
</feature>
<keyword evidence="1" id="KW-0175">Coiled coil</keyword>
<dbReference type="Proteomes" id="UP000321393">
    <property type="component" value="Unassembled WGS sequence"/>
</dbReference>
<feature type="coiled-coil region" evidence="1">
    <location>
        <begin position="102"/>
        <end position="173"/>
    </location>
</feature>